<dbReference type="AlphaFoldDB" id="A0A427YIM9"/>
<keyword evidence="5" id="KW-1185">Reference proteome</keyword>
<organism evidence="4 5">
    <name type="scientific">Saitozyma podzolica</name>
    <dbReference type="NCBI Taxonomy" id="1890683"/>
    <lineage>
        <taxon>Eukaryota</taxon>
        <taxon>Fungi</taxon>
        <taxon>Dikarya</taxon>
        <taxon>Basidiomycota</taxon>
        <taxon>Agaricomycotina</taxon>
        <taxon>Tremellomycetes</taxon>
        <taxon>Tremellales</taxon>
        <taxon>Trimorphomycetaceae</taxon>
        <taxon>Saitozyma</taxon>
    </lineage>
</organism>
<name>A0A427YIM9_9TREE</name>
<dbReference type="GO" id="GO:0031390">
    <property type="term" value="C:Ctf18 RFC-like complex"/>
    <property type="evidence" value="ECO:0007669"/>
    <property type="project" value="InterPro"/>
</dbReference>
<feature type="compositionally biased region" description="Low complexity" evidence="3">
    <location>
        <begin position="228"/>
        <end position="248"/>
    </location>
</feature>
<dbReference type="GO" id="GO:0006260">
    <property type="term" value="P:DNA replication"/>
    <property type="evidence" value="ECO:0007669"/>
    <property type="project" value="UniProtKB-KW"/>
</dbReference>
<comment type="similarity">
    <text evidence="1">Belongs to the DCC1 family.</text>
</comment>
<evidence type="ECO:0000256" key="1">
    <source>
        <dbReference type="ARBA" id="ARBA00007017"/>
    </source>
</evidence>
<dbReference type="PANTHER" id="PTHR13395:SF6">
    <property type="entry name" value="SISTER CHROMATID COHESION PROTEIN DCC1"/>
    <property type="match status" value="1"/>
</dbReference>
<feature type="region of interest" description="Disordered" evidence="3">
    <location>
        <begin position="103"/>
        <end position="133"/>
    </location>
</feature>
<feature type="compositionally biased region" description="Basic and acidic residues" evidence="3">
    <location>
        <begin position="31"/>
        <end position="42"/>
    </location>
</feature>
<dbReference type="PANTHER" id="PTHR13395">
    <property type="entry name" value="SISTER CHROMATID COHESION PROTEIN DCC1-RELATED"/>
    <property type="match status" value="1"/>
</dbReference>
<dbReference type="STRING" id="1890683.A0A427YIM9"/>
<evidence type="ECO:0000313" key="4">
    <source>
        <dbReference type="EMBL" id="RSH90931.1"/>
    </source>
</evidence>
<reference evidence="4 5" key="1">
    <citation type="submission" date="2018-11" db="EMBL/GenBank/DDBJ databases">
        <title>Genome sequence of Saitozyma podzolica DSM 27192.</title>
        <authorList>
            <person name="Aliyu H."/>
            <person name="Gorte O."/>
            <person name="Ochsenreither K."/>
        </authorList>
    </citation>
    <scope>NUCLEOTIDE SEQUENCE [LARGE SCALE GENOMIC DNA]</scope>
    <source>
        <strain evidence="4 5">DSM 27192</strain>
    </source>
</reference>
<dbReference type="GO" id="GO:0034088">
    <property type="term" value="P:maintenance of mitotic sister chromatid cohesion"/>
    <property type="evidence" value="ECO:0007669"/>
    <property type="project" value="TreeGrafter"/>
</dbReference>
<evidence type="ECO:0000313" key="5">
    <source>
        <dbReference type="Proteomes" id="UP000279259"/>
    </source>
</evidence>
<dbReference type="EMBL" id="RSCD01000009">
    <property type="protein sequence ID" value="RSH90931.1"/>
    <property type="molecule type" value="Genomic_DNA"/>
</dbReference>
<evidence type="ECO:0008006" key="6">
    <source>
        <dbReference type="Google" id="ProtNLM"/>
    </source>
</evidence>
<feature type="compositionally biased region" description="Low complexity" evidence="3">
    <location>
        <begin position="105"/>
        <end position="127"/>
    </location>
</feature>
<comment type="caution">
    <text evidence="4">The sequence shown here is derived from an EMBL/GenBank/DDBJ whole genome shotgun (WGS) entry which is preliminary data.</text>
</comment>
<feature type="region of interest" description="Disordered" evidence="3">
    <location>
        <begin position="19"/>
        <end position="45"/>
    </location>
</feature>
<proteinExistence type="inferred from homology"/>
<evidence type="ECO:0000256" key="2">
    <source>
        <dbReference type="ARBA" id="ARBA00022705"/>
    </source>
</evidence>
<feature type="region of interest" description="Disordered" evidence="3">
    <location>
        <begin position="228"/>
        <end position="249"/>
    </location>
</feature>
<dbReference type="GO" id="GO:0000775">
    <property type="term" value="C:chromosome, centromeric region"/>
    <property type="evidence" value="ECO:0007669"/>
    <property type="project" value="TreeGrafter"/>
</dbReference>
<protein>
    <recommendedName>
        <fullName evidence="6">Sister chromatid cohesion protein DCC1</fullName>
    </recommendedName>
</protein>
<gene>
    <name evidence="4" type="ORF">EHS25_010107</name>
</gene>
<evidence type="ECO:0000256" key="3">
    <source>
        <dbReference type="SAM" id="MobiDB-lite"/>
    </source>
</evidence>
<dbReference type="OrthoDB" id="276989at2759"/>
<dbReference type="InterPro" id="IPR019128">
    <property type="entry name" value="Dcc1"/>
</dbReference>
<feature type="compositionally biased region" description="Low complexity" evidence="3">
    <location>
        <begin position="20"/>
        <end position="30"/>
    </location>
</feature>
<dbReference type="GO" id="GO:0000785">
    <property type="term" value="C:chromatin"/>
    <property type="evidence" value="ECO:0007669"/>
    <property type="project" value="TreeGrafter"/>
</dbReference>
<sequence length="375" mass="40566">MTVSTTLPGRHVVLRFPRQAEASSSSAHVAARSDEQPPRDSDETYQLLELPPEILKRMEGGKGEVFPLTIKGRPGDEAVLCTPDSTFLLRTVTISNSILVCRNPSSQHSSDPSSTATTFSTDTSIGTPQGGPPTLEIRDVCHSILEPLPCAPNLERIRKLLRPSSWRGLGEDDAGSLGSVIQASDGELEKGLRERNVVEVDDRMLLLSPTKLAPLLTLILTLLTMHSSSATSPSPKSPSPSASASSSAITRALEEDHDLPMPLGLAVLELFGTVEEGVWEADVRGMVREVGKGLLEGLKGPMGRDAFLGRWKGEVGESWEGFVLLDLLEGNYLLDPAPPSQRLSDPFMITHFPAHTLPLQPPMRFSDLFLTRARG</sequence>
<dbReference type="Proteomes" id="UP000279259">
    <property type="component" value="Unassembled WGS sequence"/>
</dbReference>
<keyword evidence="2" id="KW-0235">DNA replication</keyword>
<accession>A0A427YIM9</accession>
<dbReference type="Pfam" id="PF09724">
    <property type="entry name" value="Dcc1"/>
    <property type="match status" value="1"/>
</dbReference>